<dbReference type="GO" id="GO:0070006">
    <property type="term" value="F:metalloaminopeptidase activity"/>
    <property type="evidence" value="ECO:0000318"/>
    <property type="project" value="GO_Central"/>
</dbReference>
<keyword evidence="10" id="KW-1185">Reference proteome</keyword>
<dbReference type="InParanoid" id="Q749A9"/>
<evidence type="ECO:0000256" key="2">
    <source>
        <dbReference type="ARBA" id="ARBA00022438"/>
    </source>
</evidence>
<dbReference type="CDD" id="cd01086">
    <property type="entry name" value="MetAP1"/>
    <property type="match status" value="1"/>
</dbReference>
<dbReference type="Pfam" id="PF00557">
    <property type="entry name" value="Peptidase_M24"/>
    <property type="match status" value="1"/>
</dbReference>
<evidence type="ECO:0000313" key="9">
    <source>
        <dbReference type="EMBL" id="AAR36228.1"/>
    </source>
</evidence>
<dbReference type="GO" id="GO:0046872">
    <property type="term" value="F:metal ion binding"/>
    <property type="evidence" value="ECO:0007669"/>
    <property type="project" value="UniProtKB-UniRule"/>
</dbReference>
<dbReference type="RefSeq" id="WP_010943464.1">
    <property type="nucleotide sequence ID" value="NC_002939.5"/>
</dbReference>
<dbReference type="HOGENOM" id="CLU_015857_0_1_7"/>
<comment type="function">
    <text evidence="1 6">Removes the N-terminal methionine from nascent proteins. The N-terminal methionine is often cleaved when the second residue in the primary sequence is small and uncharged (Met-Ala-, Cys, Gly, Pro, Ser, Thr, or Val). Requires deformylation of the N(alpha)-formylated initiator methionine before it can be hydrolyzed.</text>
</comment>
<reference evidence="9 10" key="1">
    <citation type="journal article" date="2003" name="Science">
        <title>Genome of Geobacter sulfurreducens: metal reduction in subsurface environments.</title>
        <authorList>
            <person name="Methe B.A."/>
            <person name="Nelson K.E."/>
            <person name="Eisen J.A."/>
            <person name="Paulsen I.T."/>
            <person name="Nelson W."/>
            <person name="Heidelberg J.F."/>
            <person name="Wu D."/>
            <person name="Wu M."/>
            <person name="Ward N."/>
            <person name="Beanan M.J."/>
            <person name="Dodson R.J."/>
            <person name="Madupu R."/>
            <person name="Brinkac L.M."/>
            <person name="Daugherty S.C."/>
            <person name="DeBoy R.T."/>
            <person name="Durkin A.S."/>
            <person name="Gwinn M."/>
            <person name="Kolonay J.F."/>
            <person name="Sullivan S.A."/>
            <person name="Haft D.H."/>
            <person name="Selengut J."/>
            <person name="Davidsen T.M."/>
            <person name="Zafar N."/>
            <person name="White O."/>
            <person name="Tran B."/>
            <person name="Romero C."/>
            <person name="Forberger H.A."/>
            <person name="Weidman J."/>
            <person name="Khouri H."/>
            <person name="Feldblyum T.V."/>
            <person name="Utterback T.R."/>
            <person name="Van Aken S.E."/>
            <person name="Lovley D.R."/>
            <person name="Fraser C.M."/>
        </authorList>
    </citation>
    <scope>NUCLEOTIDE SEQUENCE [LARGE SCALE GENOMIC DNA]</scope>
    <source>
        <strain evidence="10">ATCC 51573 / DSM 12127 / PCA</strain>
    </source>
</reference>
<evidence type="ECO:0000313" key="10">
    <source>
        <dbReference type="Proteomes" id="UP000000577"/>
    </source>
</evidence>
<sequence>MIILKSPREIEKMRVSARIVAEVLEILKACIRPGVTTLELNELAELEAKKRKARPAFKGYNGFPYSLCCSVNEQVVHGMPNSRELVEGDIISLDFGVVVDGFYGDAAVTVPVGRVKPGVLDLLAVTEESLCRAVEASVVGNRLSDISHAVQSFVEERGYSVVREFVGHGIGKNLHESPQVPNFGEPGRGVKLKAGMVLAIEPMINEKGHQVKILSDGWTAVTCDKGMSAHFEHTVAITENGPDILSKL</sequence>
<protein>
    <recommendedName>
        <fullName evidence="6 7">Methionine aminopeptidase</fullName>
        <shortName evidence="6">MAP</shortName>
        <shortName evidence="6">MetAP</shortName>
        <ecNumber evidence="6 7">3.4.11.18</ecNumber>
    </recommendedName>
    <alternativeName>
        <fullName evidence="6">Peptidase M</fullName>
    </alternativeName>
</protein>
<organism evidence="9 10">
    <name type="scientific">Geobacter sulfurreducens (strain ATCC 51573 / DSM 12127 / PCA)</name>
    <dbReference type="NCBI Taxonomy" id="243231"/>
    <lineage>
        <taxon>Bacteria</taxon>
        <taxon>Pseudomonadati</taxon>
        <taxon>Thermodesulfobacteriota</taxon>
        <taxon>Desulfuromonadia</taxon>
        <taxon>Geobacterales</taxon>
        <taxon>Geobacteraceae</taxon>
        <taxon>Geobacter</taxon>
    </lineage>
</organism>
<dbReference type="EMBL" id="AE017180">
    <property type="protein sequence ID" value="AAR36228.1"/>
    <property type="molecule type" value="Genomic_DNA"/>
</dbReference>
<keyword evidence="2 6" id="KW-0031">Aminopeptidase</keyword>
<dbReference type="InterPro" id="IPR001714">
    <property type="entry name" value="Pept_M24_MAP"/>
</dbReference>
<gene>
    <name evidence="6 9" type="primary">map</name>
    <name evidence="9" type="ordered locus">GSU2835</name>
</gene>
<keyword evidence="5 6" id="KW-0378">Hydrolase</keyword>
<name>Q749A9_GEOSL</name>
<dbReference type="PANTHER" id="PTHR43330">
    <property type="entry name" value="METHIONINE AMINOPEPTIDASE"/>
    <property type="match status" value="1"/>
</dbReference>
<evidence type="ECO:0000259" key="8">
    <source>
        <dbReference type="Pfam" id="PF00557"/>
    </source>
</evidence>
<dbReference type="FunCoup" id="Q749A9">
    <property type="interactions" value="513"/>
</dbReference>
<dbReference type="PRINTS" id="PR00599">
    <property type="entry name" value="MAPEPTIDASE"/>
</dbReference>
<dbReference type="GO" id="GO:0005829">
    <property type="term" value="C:cytosol"/>
    <property type="evidence" value="ECO:0000318"/>
    <property type="project" value="GO_Central"/>
</dbReference>
<dbReference type="eggNOG" id="COG0024">
    <property type="taxonomic scope" value="Bacteria"/>
</dbReference>
<dbReference type="STRING" id="243231.GSU2835"/>
<dbReference type="OrthoDB" id="9802055at2"/>
<feature type="domain" description="Peptidase M24" evidence="8">
    <location>
        <begin position="11"/>
        <end position="239"/>
    </location>
</feature>
<feature type="binding site" evidence="6">
    <location>
        <position position="232"/>
    </location>
    <ligand>
        <name>a divalent metal cation</name>
        <dbReference type="ChEBI" id="CHEBI:60240"/>
        <label>1</label>
    </ligand>
</feature>
<comment type="similarity">
    <text evidence="6">Belongs to the peptidase M24A family. Methionine aminopeptidase type 1 subfamily.</text>
</comment>
<keyword evidence="4 6" id="KW-0479">Metal-binding</keyword>
<dbReference type="Proteomes" id="UP000000577">
    <property type="component" value="Chromosome"/>
</dbReference>
<feature type="binding site" evidence="6">
    <location>
        <position position="232"/>
    </location>
    <ligand>
        <name>a divalent metal cation</name>
        <dbReference type="ChEBI" id="CHEBI:60240"/>
        <label>2</label>
        <note>catalytic</note>
    </ligand>
</feature>
<dbReference type="GO" id="GO:0004239">
    <property type="term" value="F:initiator methionyl aminopeptidase activity"/>
    <property type="evidence" value="ECO:0007669"/>
    <property type="project" value="UniProtKB-UniRule"/>
</dbReference>
<dbReference type="PATRIC" id="fig|243231.5.peg.2861"/>
<evidence type="ECO:0000256" key="5">
    <source>
        <dbReference type="ARBA" id="ARBA00022801"/>
    </source>
</evidence>
<keyword evidence="3 6" id="KW-0645">Protease</keyword>
<dbReference type="PROSITE" id="PS00680">
    <property type="entry name" value="MAP_1"/>
    <property type="match status" value="1"/>
</dbReference>
<evidence type="ECO:0000256" key="1">
    <source>
        <dbReference type="ARBA" id="ARBA00002521"/>
    </source>
</evidence>
<dbReference type="NCBIfam" id="TIGR00500">
    <property type="entry name" value="met_pdase_I"/>
    <property type="match status" value="1"/>
</dbReference>
<evidence type="ECO:0000256" key="6">
    <source>
        <dbReference type="HAMAP-Rule" id="MF_01974"/>
    </source>
</evidence>
<proteinExistence type="inferred from homology"/>
<feature type="binding site" evidence="6">
    <location>
        <position position="168"/>
    </location>
    <ligand>
        <name>a divalent metal cation</name>
        <dbReference type="ChEBI" id="CHEBI:60240"/>
        <label>2</label>
        <note>catalytic</note>
    </ligand>
</feature>
<reference evidence="9 10" key="2">
    <citation type="journal article" date="2012" name="BMC Genomics">
        <title>Comparative genomic analysis of Geobacter sulfurreducens KN400, a strain with enhanced capacity for extracellular electron transfer and electricity production.</title>
        <authorList>
            <person name="Butler J.E."/>
            <person name="Young N.D."/>
            <person name="Aklujkar M."/>
            <person name="Lovley D.R."/>
        </authorList>
    </citation>
    <scope>NUCLEOTIDE SEQUENCE [LARGE SCALE GENOMIC DNA]</scope>
    <source>
        <strain evidence="10">ATCC 51573 / DSM 12127 / PCA</strain>
    </source>
</reference>
<dbReference type="InterPro" id="IPR036005">
    <property type="entry name" value="Creatinase/aminopeptidase-like"/>
</dbReference>
<dbReference type="KEGG" id="gsu:GSU2835"/>
<dbReference type="InterPro" id="IPR000994">
    <property type="entry name" value="Pept_M24"/>
</dbReference>
<dbReference type="InterPro" id="IPR002467">
    <property type="entry name" value="Pept_M24A_MAP1"/>
</dbReference>
<dbReference type="HAMAP" id="MF_01974">
    <property type="entry name" value="MetAP_1"/>
    <property type="match status" value="1"/>
</dbReference>
<dbReference type="EnsemblBacteria" id="AAR36228">
    <property type="protein sequence ID" value="AAR36228"/>
    <property type="gene ID" value="GSU2835"/>
</dbReference>
<accession>Q749A9</accession>
<feature type="binding site" evidence="6">
    <location>
        <position position="201"/>
    </location>
    <ligand>
        <name>a divalent metal cation</name>
        <dbReference type="ChEBI" id="CHEBI:60240"/>
        <label>2</label>
        <note>catalytic</note>
    </ligand>
</feature>
<dbReference type="SUPFAM" id="SSF55920">
    <property type="entry name" value="Creatinase/aminopeptidase"/>
    <property type="match status" value="1"/>
</dbReference>
<dbReference type="SMR" id="Q749A9"/>
<comment type="cofactor">
    <cofactor evidence="6">
        <name>Co(2+)</name>
        <dbReference type="ChEBI" id="CHEBI:48828"/>
    </cofactor>
    <cofactor evidence="6">
        <name>Zn(2+)</name>
        <dbReference type="ChEBI" id="CHEBI:29105"/>
    </cofactor>
    <cofactor evidence="6">
        <name>Mn(2+)</name>
        <dbReference type="ChEBI" id="CHEBI:29035"/>
    </cofactor>
    <cofactor evidence="6">
        <name>Fe(2+)</name>
        <dbReference type="ChEBI" id="CHEBI:29033"/>
    </cofactor>
    <text evidence="6">Binds 2 divalent metal cations per subunit. Has a high-affinity and a low affinity metal-binding site. The true nature of the physiological cofactor is under debate. The enzyme is active with cobalt, zinc, manganese or divalent iron ions. Most likely, methionine aminopeptidases function as mononuclear Fe(2+)-metalloproteases under physiological conditions, and the catalytically relevant metal-binding site has been assigned to the histidine-containing high-affinity site.</text>
</comment>
<comment type="subunit">
    <text evidence="6">Monomer.</text>
</comment>
<dbReference type="GO" id="GO:0006508">
    <property type="term" value="P:proteolysis"/>
    <property type="evidence" value="ECO:0007669"/>
    <property type="project" value="UniProtKB-KW"/>
</dbReference>
<evidence type="ECO:0000256" key="4">
    <source>
        <dbReference type="ARBA" id="ARBA00022723"/>
    </source>
</evidence>
<feature type="binding site" evidence="6">
    <location>
        <position position="105"/>
    </location>
    <ligand>
        <name>a divalent metal cation</name>
        <dbReference type="ChEBI" id="CHEBI:60240"/>
        <label>2</label>
        <note>catalytic</note>
    </ligand>
</feature>
<feature type="binding site" evidence="6">
    <location>
        <position position="77"/>
    </location>
    <ligand>
        <name>substrate</name>
    </ligand>
</feature>
<feature type="binding site" evidence="6">
    <location>
        <position position="94"/>
    </location>
    <ligand>
        <name>a divalent metal cation</name>
        <dbReference type="ChEBI" id="CHEBI:60240"/>
        <label>1</label>
    </ligand>
</feature>
<evidence type="ECO:0000256" key="3">
    <source>
        <dbReference type="ARBA" id="ARBA00022670"/>
    </source>
</evidence>
<dbReference type="Gene3D" id="3.90.230.10">
    <property type="entry name" value="Creatinase/methionine aminopeptidase superfamily"/>
    <property type="match status" value="1"/>
</dbReference>
<dbReference type="EC" id="3.4.11.18" evidence="6 7"/>
<feature type="binding site" evidence="6">
    <location>
        <position position="175"/>
    </location>
    <ligand>
        <name>substrate</name>
    </ligand>
</feature>
<evidence type="ECO:0000256" key="7">
    <source>
        <dbReference type="RuleBase" id="RU003653"/>
    </source>
</evidence>
<comment type="catalytic activity">
    <reaction evidence="6 7">
        <text>Release of N-terminal amino acids, preferentially methionine, from peptides and arylamides.</text>
        <dbReference type="EC" id="3.4.11.18"/>
    </reaction>
</comment>
<feature type="binding site" evidence="6">
    <location>
        <position position="105"/>
    </location>
    <ligand>
        <name>a divalent metal cation</name>
        <dbReference type="ChEBI" id="CHEBI:60240"/>
        <label>1</label>
    </ligand>
</feature>
<dbReference type="AlphaFoldDB" id="Q749A9"/>
<dbReference type="PANTHER" id="PTHR43330:SF27">
    <property type="entry name" value="METHIONINE AMINOPEPTIDASE"/>
    <property type="match status" value="1"/>
</dbReference>